<dbReference type="AlphaFoldDB" id="A0A4D6MTZ5"/>
<evidence type="ECO:0000313" key="1">
    <source>
        <dbReference type="EMBL" id="QCE03579.1"/>
    </source>
</evidence>
<accession>A0A4D6MTZ5</accession>
<keyword evidence="2" id="KW-1185">Reference proteome</keyword>
<gene>
    <name evidence="1" type="ORF">DEO72_LG8g1604</name>
</gene>
<protein>
    <submittedName>
        <fullName evidence="1">Uncharacterized protein</fullName>
    </submittedName>
</protein>
<reference evidence="1 2" key="1">
    <citation type="submission" date="2019-04" db="EMBL/GenBank/DDBJ databases">
        <title>An improved genome assembly and genetic linkage map for asparagus bean, Vigna unguiculata ssp. sesquipedialis.</title>
        <authorList>
            <person name="Xia Q."/>
            <person name="Zhang R."/>
            <person name="Dong Y."/>
        </authorList>
    </citation>
    <scope>NUCLEOTIDE SEQUENCE [LARGE SCALE GENOMIC DNA]</scope>
    <source>
        <tissue evidence="1">Leaf</tissue>
    </source>
</reference>
<dbReference type="Proteomes" id="UP000501690">
    <property type="component" value="Linkage Group LG8"/>
</dbReference>
<sequence length="101" mass="11108">MLASGHWIVLDLGYCKRKVLEPYQSVQNQYCTSTVVTDPPGDSYENNGVLESIAPNGEGGSARRCLQHQWAVSRLAPGSTCPPLDDLEACFALWLKINAKR</sequence>
<organism evidence="1 2">
    <name type="scientific">Vigna unguiculata</name>
    <name type="common">Cowpea</name>
    <dbReference type="NCBI Taxonomy" id="3917"/>
    <lineage>
        <taxon>Eukaryota</taxon>
        <taxon>Viridiplantae</taxon>
        <taxon>Streptophyta</taxon>
        <taxon>Embryophyta</taxon>
        <taxon>Tracheophyta</taxon>
        <taxon>Spermatophyta</taxon>
        <taxon>Magnoliopsida</taxon>
        <taxon>eudicotyledons</taxon>
        <taxon>Gunneridae</taxon>
        <taxon>Pentapetalae</taxon>
        <taxon>rosids</taxon>
        <taxon>fabids</taxon>
        <taxon>Fabales</taxon>
        <taxon>Fabaceae</taxon>
        <taxon>Papilionoideae</taxon>
        <taxon>50 kb inversion clade</taxon>
        <taxon>NPAAA clade</taxon>
        <taxon>indigoferoid/millettioid clade</taxon>
        <taxon>Phaseoleae</taxon>
        <taxon>Vigna</taxon>
    </lineage>
</organism>
<dbReference type="EMBL" id="CP039352">
    <property type="protein sequence ID" value="QCE03579.1"/>
    <property type="molecule type" value="Genomic_DNA"/>
</dbReference>
<name>A0A4D6MTZ5_VIGUN</name>
<proteinExistence type="predicted"/>
<evidence type="ECO:0000313" key="2">
    <source>
        <dbReference type="Proteomes" id="UP000501690"/>
    </source>
</evidence>